<dbReference type="InterPro" id="IPR001680">
    <property type="entry name" value="WD40_rpt"/>
</dbReference>
<reference evidence="5 6" key="1">
    <citation type="submission" date="2017-06" db="EMBL/GenBank/DDBJ databases">
        <title>Comparative genomic analysis of Ambrosia Fusariam Clade fungi.</title>
        <authorList>
            <person name="Stajich J.E."/>
            <person name="Carrillo J."/>
            <person name="Kijimoto T."/>
            <person name="Eskalen A."/>
            <person name="O'Donnell K."/>
            <person name="Kasson M."/>
        </authorList>
    </citation>
    <scope>NUCLEOTIDE SEQUENCE [LARGE SCALE GENOMIC DNA]</scope>
    <source>
        <strain evidence="5 6">NRRL62579</strain>
    </source>
</reference>
<dbReference type="PROSITE" id="PS50082">
    <property type="entry name" value="WD_REPEATS_2"/>
    <property type="match status" value="2"/>
</dbReference>
<evidence type="ECO:0000313" key="5">
    <source>
        <dbReference type="EMBL" id="RSM16489.1"/>
    </source>
</evidence>
<evidence type="ECO:0000256" key="3">
    <source>
        <dbReference type="PROSITE-ProRule" id="PRU00221"/>
    </source>
</evidence>
<feature type="compositionally biased region" description="Basic and acidic residues" evidence="4">
    <location>
        <begin position="8"/>
        <end position="22"/>
    </location>
</feature>
<dbReference type="InterPro" id="IPR050505">
    <property type="entry name" value="WDR55/POC1"/>
</dbReference>
<feature type="repeat" description="WD" evidence="3">
    <location>
        <begin position="66"/>
        <end position="98"/>
    </location>
</feature>
<protein>
    <submittedName>
        <fullName evidence="5">Uncharacterized protein</fullName>
    </submittedName>
</protein>
<keyword evidence="1 3" id="KW-0853">WD repeat</keyword>
<dbReference type="EMBL" id="NKCK01000001">
    <property type="protein sequence ID" value="RSM16489.1"/>
    <property type="molecule type" value="Genomic_DNA"/>
</dbReference>
<evidence type="ECO:0000256" key="2">
    <source>
        <dbReference type="ARBA" id="ARBA00022737"/>
    </source>
</evidence>
<proteinExistence type="predicted"/>
<dbReference type="SUPFAM" id="SSF50978">
    <property type="entry name" value="WD40 repeat-like"/>
    <property type="match status" value="1"/>
</dbReference>
<dbReference type="SMART" id="SM00320">
    <property type="entry name" value="WD40"/>
    <property type="match status" value="2"/>
</dbReference>
<dbReference type="AlphaFoldDB" id="A0A428UQ90"/>
<dbReference type="STRING" id="1325735.A0A428UQ90"/>
<name>A0A428UQ90_9HYPO</name>
<dbReference type="PROSITE" id="PS50294">
    <property type="entry name" value="WD_REPEATS_REGION"/>
    <property type="match status" value="1"/>
</dbReference>
<keyword evidence="6" id="KW-1185">Reference proteome</keyword>
<dbReference type="PANTHER" id="PTHR44019:SF8">
    <property type="entry name" value="POC1 CENTRIOLAR PROTEIN HOMOLOG"/>
    <property type="match status" value="1"/>
</dbReference>
<evidence type="ECO:0000313" key="6">
    <source>
        <dbReference type="Proteomes" id="UP000287144"/>
    </source>
</evidence>
<feature type="region of interest" description="Disordered" evidence="4">
    <location>
        <begin position="1"/>
        <end position="44"/>
    </location>
</feature>
<dbReference type="PANTHER" id="PTHR44019">
    <property type="entry name" value="WD REPEAT-CONTAINING PROTEIN 55"/>
    <property type="match status" value="1"/>
</dbReference>
<dbReference type="InterPro" id="IPR036322">
    <property type="entry name" value="WD40_repeat_dom_sf"/>
</dbReference>
<dbReference type="Pfam" id="PF00400">
    <property type="entry name" value="WD40"/>
    <property type="match status" value="2"/>
</dbReference>
<comment type="caution">
    <text evidence="5">The sequence shown here is derived from an EMBL/GenBank/DDBJ whole genome shotgun (WGS) entry which is preliminary data.</text>
</comment>
<evidence type="ECO:0000256" key="1">
    <source>
        <dbReference type="ARBA" id="ARBA00022574"/>
    </source>
</evidence>
<feature type="repeat" description="WD" evidence="3">
    <location>
        <begin position="110"/>
        <end position="151"/>
    </location>
</feature>
<dbReference type="Gene3D" id="2.130.10.10">
    <property type="entry name" value="YVTN repeat-like/Quinoprotein amine dehydrogenase"/>
    <property type="match status" value="1"/>
</dbReference>
<dbReference type="InterPro" id="IPR015943">
    <property type="entry name" value="WD40/YVTN_repeat-like_dom_sf"/>
</dbReference>
<evidence type="ECO:0000256" key="4">
    <source>
        <dbReference type="SAM" id="MobiDB-lite"/>
    </source>
</evidence>
<keyword evidence="2" id="KW-0677">Repeat</keyword>
<gene>
    <name evidence="5" type="ORF">CEP52_000142</name>
</gene>
<sequence length="204" mass="22573">MAADDDDNRSQKRSHSEFRDDASDSSSDDDMGPQLPSEAPKKKRRVLPHEKLYVAALPKSTRYSKSLMHKEQILFATWTPLTEFLITSSVDGVVKFWKKIAQGIEFVKEFKAHNGEIVSVSVSKDGRSFATAGSDDTVKIFDVITFDLLSMISLNYTPNCVCWVHSKGASLPLLAVSEQAKPLIYIYDGRGEKGGGYPNHQGSA</sequence>
<dbReference type="Proteomes" id="UP000287144">
    <property type="component" value="Unassembled WGS sequence"/>
</dbReference>
<organism evidence="5 6">
    <name type="scientific">Fusarium oligoseptatum</name>
    <dbReference type="NCBI Taxonomy" id="2604345"/>
    <lineage>
        <taxon>Eukaryota</taxon>
        <taxon>Fungi</taxon>
        <taxon>Dikarya</taxon>
        <taxon>Ascomycota</taxon>
        <taxon>Pezizomycotina</taxon>
        <taxon>Sordariomycetes</taxon>
        <taxon>Hypocreomycetidae</taxon>
        <taxon>Hypocreales</taxon>
        <taxon>Nectriaceae</taxon>
        <taxon>Fusarium</taxon>
        <taxon>Fusarium solani species complex</taxon>
    </lineage>
</organism>
<accession>A0A428UQ90</accession>